<evidence type="ECO:0000313" key="4">
    <source>
        <dbReference type="Proteomes" id="UP001153620"/>
    </source>
</evidence>
<evidence type="ECO:0000256" key="2">
    <source>
        <dbReference type="SAM" id="SignalP"/>
    </source>
</evidence>
<feature type="signal peptide" evidence="2">
    <location>
        <begin position="1"/>
        <end position="18"/>
    </location>
</feature>
<accession>A0A9N9WM27</accession>
<keyword evidence="4" id="KW-1185">Reference proteome</keyword>
<keyword evidence="1" id="KW-0812">Transmembrane</keyword>
<proteinExistence type="predicted"/>
<evidence type="ECO:0000313" key="3">
    <source>
        <dbReference type="EMBL" id="CAG9797134.1"/>
    </source>
</evidence>
<dbReference type="AlphaFoldDB" id="A0A9N9WM27"/>
<reference evidence="3" key="1">
    <citation type="submission" date="2022-01" db="EMBL/GenBank/DDBJ databases">
        <authorList>
            <person name="King R."/>
        </authorList>
    </citation>
    <scope>NUCLEOTIDE SEQUENCE</scope>
</reference>
<feature type="transmembrane region" description="Helical" evidence="1">
    <location>
        <begin position="121"/>
        <end position="141"/>
    </location>
</feature>
<organism evidence="3 4">
    <name type="scientific">Chironomus riparius</name>
    <dbReference type="NCBI Taxonomy" id="315576"/>
    <lineage>
        <taxon>Eukaryota</taxon>
        <taxon>Metazoa</taxon>
        <taxon>Ecdysozoa</taxon>
        <taxon>Arthropoda</taxon>
        <taxon>Hexapoda</taxon>
        <taxon>Insecta</taxon>
        <taxon>Pterygota</taxon>
        <taxon>Neoptera</taxon>
        <taxon>Endopterygota</taxon>
        <taxon>Diptera</taxon>
        <taxon>Nematocera</taxon>
        <taxon>Chironomoidea</taxon>
        <taxon>Chironomidae</taxon>
        <taxon>Chironominae</taxon>
        <taxon>Chironomus</taxon>
    </lineage>
</organism>
<name>A0A9N9WM27_9DIPT</name>
<dbReference type="EMBL" id="OU895877">
    <property type="protein sequence ID" value="CAG9797134.1"/>
    <property type="molecule type" value="Genomic_DNA"/>
</dbReference>
<keyword evidence="1" id="KW-0472">Membrane</keyword>
<keyword evidence="2" id="KW-0732">Signal</keyword>
<evidence type="ECO:0000256" key="1">
    <source>
        <dbReference type="SAM" id="Phobius"/>
    </source>
</evidence>
<gene>
    <name evidence="3" type="ORF">CHIRRI_LOCUS134</name>
</gene>
<keyword evidence="1" id="KW-1133">Transmembrane helix</keyword>
<protein>
    <submittedName>
        <fullName evidence="3">Uncharacterized protein</fullName>
    </submittedName>
</protein>
<reference evidence="3" key="2">
    <citation type="submission" date="2022-10" db="EMBL/GenBank/DDBJ databases">
        <authorList>
            <consortium name="ENA_rothamsted_submissions"/>
            <consortium name="culmorum"/>
            <person name="King R."/>
        </authorList>
    </citation>
    <scope>NUCLEOTIDE SEQUENCE</scope>
</reference>
<dbReference type="Proteomes" id="UP001153620">
    <property type="component" value="Chromosome 1"/>
</dbReference>
<feature type="chain" id="PRO_5040394541" evidence="2">
    <location>
        <begin position="19"/>
        <end position="142"/>
    </location>
</feature>
<sequence length="142" mass="16257">MRSLQIILLLGIIYVVHGLSPFEKRRNPNHDDGIVIFFSGEIPDEDFIKGNLTNFFKQLSDRLSEARAANASNQLECLEDEDPDFIKNSIVWSNKSQPNPTSETHDENYFTEFRFVLADDAILRVFAVLVTVLSLILCYFIT</sequence>